<feature type="region of interest" description="Disordered" evidence="9">
    <location>
        <begin position="215"/>
        <end position="239"/>
    </location>
</feature>
<organism evidence="12 13">
    <name type="scientific">Parendozoicomonas haliclonae</name>
    <dbReference type="NCBI Taxonomy" id="1960125"/>
    <lineage>
        <taxon>Bacteria</taxon>
        <taxon>Pseudomonadati</taxon>
        <taxon>Pseudomonadota</taxon>
        <taxon>Gammaproteobacteria</taxon>
        <taxon>Oceanospirillales</taxon>
        <taxon>Endozoicomonadaceae</taxon>
        <taxon>Parendozoicomonas</taxon>
    </lineage>
</organism>
<feature type="transmembrane region" description="Helical" evidence="10">
    <location>
        <begin position="117"/>
        <end position="140"/>
    </location>
</feature>
<evidence type="ECO:0000256" key="1">
    <source>
        <dbReference type="ARBA" id="ARBA00004651"/>
    </source>
</evidence>
<evidence type="ECO:0000256" key="10">
    <source>
        <dbReference type="SAM" id="Phobius"/>
    </source>
</evidence>
<dbReference type="Pfam" id="PF01618">
    <property type="entry name" value="MotA_ExbB"/>
    <property type="match status" value="1"/>
</dbReference>
<evidence type="ECO:0000256" key="4">
    <source>
        <dbReference type="ARBA" id="ARBA00022692"/>
    </source>
</evidence>
<dbReference type="AlphaFoldDB" id="A0A1X7AKW7"/>
<keyword evidence="4 10" id="KW-0812">Transmembrane</keyword>
<accession>A0A1X7AKW7</accession>
<dbReference type="EMBL" id="FWPT01000004">
    <property type="protein sequence ID" value="SMA44900.1"/>
    <property type="molecule type" value="Genomic_DNA"/>
</dbReference>
<dbReference type="Proteomes" id="UP000196573">
    <property type="component" value="Unassembled WGS sequence"/>
</dbReference>
<dbReference type="RefSeq" id="WP_087109072.1">
    <property type="nucleotide sequence ID" value="NZ_CBCSCN010000002.1"/>
</dbReference>
<keyword evidence="6 10" id="KW-1133">Transmembrane helix</keyword>
<evidence type="ECO:0000313" key="12">
    <source>
        <dbReference type="EMBL" id="SMA44900.1"/>
    </source>
</evidence>
<dbReference type="GO" id="GO:0017038">
    <property type="term" value="P:protein import"/>
    <property type="evidence" value="ECO:0007669"/>
    <property type="project" value="TreeGrafter"/>
</dbReference>
<keyword evidence="7 10" id="KW-0472">Membrane</keyword>
<keyword evidence="3" id="KW-1003">Cell membrane</keyword>
<evidence type="ECO:0000256" key="9">
    <source>
        <dbReference type="SAM" id="MobiDB-lite"/>
    </source>
</evidence>
<feature type="transmembrane region" description="Helical" evidence="10">
    <location>
        <begin position="6"/>
        <end position="28"/>
    </location>
</feature>
<proteinExistence type="inferred from homology"/>
<keyword evidence="5 8" id="KW-0653">Protein transport</keyword>
<protein>
    <submittedName>
        <fullName evidence="12">Biopolymer transport protein ExbB</fullName>
    </submittedName>
</protein>
<evidence type="ECO:0000256" key="5">
    <source>
        <dbReference type="ARBA" id="ARBA00022927"/>
    </source>
</evidence>
<evidence type="ECO:0000256" key="3">
    <source>
        <dbReference type="ARBA" id="ARBA00022475"/>
    </source>
</evidence>
<name>A0A1X7AKW7_9GAMM</name>
<dbReference type="OrthoDB" id="4045at2"/>
<feature type="domain" description="MotA/TolQ/ExbB proton channel" evidence="11">
    <location>
        <begin position="93"/>
        <end position="194"/>
    </location>
</feature>
<evidence type="ECO:0000256" key="8">
    <source>
        <dbReference type="RuleBase" id="RU004057"/>
    </source>
</evidence>
<evidence type="ECO:0000259" key="11">
    <source>
        <dbReference type="Pfam" id="PF01618"/>
    </source>
</evidence>
<gene>
    <name evidence="12" type="primary">exbB_3</name>
    <name evidence="12" type="ORF">EHSB41UT_01817</name>
</gene>
<comment type="similarity">
    <text evidence="8">Belongs to the exbB/tolQ family.</text>
</comment>
<evidence type="ECO:0000256" key="2">
    <source>
        <dbReference type="ARBA" id="ARBA00022448"/>
    </source>
</evidence>
<evidence type="ECO:0000313" key="13">
    <source>
        <dbReference type="Proteomes" id="UP000196573"/>
    </source>
</evidence>
<sequence length="239" mass="25849">MFEEIFSQLGVVGIPLIILSVITLAIIIERLVTFTLQPNIGKARVRQLFTELQDFRAGQDLCSCQGKADSFCQQKHCLHQGVGVLLSHANCEKSVREEVASIWLLKHRQRMHAGLRVLMLIGTIAPMVGLLGTVLGMITMFKGMAVTTGPVTPAVLADGLFAAMYTTAYGLIIAIPALGASQGLTLWANHYIGRLEFVLNHVNLLIQGVDSGDGSFSQPKKGDNSKNVKSITPREPIAA</sequence>
<dbReference type="PANTHER" id="PTHR30625">
    <property type="entry name" value="PROTEIN TOLQ"/>
    <property type="match status" value="1"/>
</dbReference>
<comment type="subcellular location">
    <subcellularLocation>
        <location evidence="1">Cell membrane</location>
        <topology evidence="1">Multi-pass membrane protein</topology>
    </subcellularLocation>
    <subcellularLocation>
        <location evidence="8">Membrane</location>
        <topology evidence="8">Multi-pass membrane protein</topology>
    </subcellularLocation>
</comment>
<keyword evidence="13" id="KW-1185">Reference proteome</keyword>
<dbReference type="GO" id="GO:0005886">
    <property type="term" value="C:plasma membrane"/>
    <property type="evidence" value="ECO:0007669"/>
    <property type="project" value="UniProtKB-SubCell"/>
</dbReference>
<evidence type="ECO:0000256" key="7">
    <source>
        <dbReference type="ARBA" id="ARBA00023136"/>
    </source>
</evidence>
<dbReference type="PANTHER" id="PTHR30625:SF15">
    <property type="entry name" value="BIOPOLYMER TRANSPORT PROTEIN EXBB"/>
    <property type="match status" value="1"/>
</dbReference>
<dbReference type="InterPro" id="IPR002898">
    <property type="entry name" value="MotA_ExbB_proton_chnl"/>
</dbReference>
<dbReference type="InterPro" id="IPR050790">
    <property type="entry name" value="ExbB/TolQ_transport"/>
</dbReference>
<evidence type="ECO:0000256" key="6">
    <source>
        <dbReference type="ARBA" id="ARBA00022989"/>
    </source>
</evidence>
<reference evidence="12 13" key="1">
    <citation type="submission" date="2017-03" db="EMBL/GenBank/DDBJ databases">
        <authorList>
            <person name="Afonso C.L."/>
            <person name="Miller P.J."/>
            <person name="Scott M.A."/>
            <person name="Spackman E."/>
            <person name="Goraichik I."/>
            <person name="Dimitrov K.M."/>
            <person name="Suarez D.L."/>
            <person name="Swayne D.E."/>
        </authorList>
    </citation>
    <scope>NUCLEOTIDE SEQUENCE [LARGE SCALE GENOMIC DNA]</scope>
    <source>
        <strain evidence="12">SB41UT1</strain>
    </source>
</reference>
<feature type="transmembrane region" description="Helical" evidence="10">
    <location>
        <begin position="160"/>
        <end position="180"/>
    </location>
</feature>
<keyword evidence="2 8" id="KW-0813">Transport</keyword>